<dbReference type="Gene3D" id="3.40.30.10">
    <property type="entry name" value="Glutaredoxin"/>
    <property type="match status" value="1"/>
</dbReference>
<gene>
    <name evidence="9" type="primary">trxC</name>
    <name evidence="9" type="ORF">E7681_05590</name>
</gene>
<dbReference type="EMBL" id="SSMD01000002">
    <property type="protein sequence ID" value="THD75919.1"/>
    <property type="molecule type" value="Genomic_DNA"/>
</dbReference>
<dbReference type="Pfam" id="PF00085">
    <property type="entry name" value="Thioredoxin"/>
    <property type="match status" value="1"/>
</dbReference>
<evidence type="ECO:0000313" key="9">
    <source>
        <dbReference type="EMBL" id="THD75919.1"/>
    </source>
</evidence>
<proteinExistence type="inferred from homology"/>
<comment type="caution">
    <text evidence="9">The sequence shown here is derived from an EMBL/GenBank/DDBJ whole genome shotgun (WGS) entry which is preliminary data.</text>
</comment>
<dbReference type="Proteomes" id="UP000306113">
    <property type="component" value="Unassembled WGS sequence"/>
</dbReference>
<evidence type="ECO:0000256" key="3">
    <source>
        <dbReference type="ARBA" id="ARBA00022723"/>
    </source>
</evidence>
<dbReference type="PRINTS" id="PR00421">
    <property type="entry name" value="THIOREDOXIN"/>
</dbReference>
<dbReference type="AlphaFoldDB" id="A0A4V3UZ97"/>
<reference evidence="9 10" key="1">
    <citation type="submission" date="2019-04" db="EMBL/GenBank/DDBJ databases">
        <title>Draft genome sequence of Youngimonas vesicularis.</title>
        <authorList>
            <person name="Hameed A."/>
        </authorList>
    </citation>
    <scope>NUCLEOTIDE SEQUENCE [LARGE SCALE GENOMIC DNA]</scope>
    <source>
        <strain evidence="9 10">CC-AMW-E</strain>
    </source>
</reference>
<accession>A0A4V3UZ97</accession>
<dbReference type="GO" id="GO:0015035">
    <property type="term" value="F:protein-disulfide reductase activity"/>
    <property type="evidence" value="ECO:0007669"/>
    <property type="project" value="UniProtKB-UniRule"/>
</dbReference>
<dbReference type="InterPro" id="IPR013766">
    <property type="entry name" value="Thioredoxin_domain"/>
</dbReference>
<dbReference type="PANTHER" id="PTHR45663">
    <property type="entry name" value="GEO12009P1"/>
    <property type="match status" value="1"/>
</dbReference>
<dbReference type="GO" id="GO:0045454">
    <property type="term" value="P:cell redox homeostasis"/>
    <property type="evidence" value="ECO:0007669"/>
    <property type="project" value="TreeGrafter"/>
</dbReference>
<sequence>MAPKKLTCLDCGQVNRIPEDKLTAGPKCGTCGAPLMGGKVAEVDLATLEKAARTDDVPLVVDFWAPWCGPCRMMAPEFSKAAAELKGAARLVKLNTEDHPQAGMKYGIRGIPTMAAFAAGREQARQSGAMPAASIIQWVKAAV</sequence>
<dbReference type="GO" id="GO:0046872">
    <property type="term" value="F:metal ion binding"/>
    <property type="evidence" value="ECO:0007669"/>
    <property type="project" value="UniProtKB-KW"/>
</dbReference>
<protein>
    <recommendedName>
        <fullName evidence="7">Thioredoxin</fullName>
    </recommendedName>
</protein>
<evidence type="ECO:0000259" key="8">
    <source>
        <dbReference type="PROSITE" id="PS51352"/>
    </source>
</evidence>
<evidence type="ECO:0000256" key="2">
    <source>
        <dbReference type="ARBA" id="ARBA00022448"/>
    </source>
</evidence>
<keyword evidence="3" id="KW-0479">Metal-binding</keyword>
<comment type="similarity">
    <text evidence="1">Belongs to the thioredoxin family.</text>
</comment>
<evidence type="ECO:0000256" key="5">
    <source>
        <dbReference type="ARBA" id="ARBA00023157"/>
    </source>
</evidence>
<dbReference type="Pfam" id="PF21352">
    <property type="entry name" value="Zn_ribbon_Thio2"/>
    <property type="match status" value="1"/>
</dbReference>
<keyword evidence="10" id="KW-1185">Reference proteome</keyword>
<keyword evidence="6" id="KW-0676">Redox-active center</keyword>
<dbReference type="GO" id="GO:0005829">
    <property type="term" value="C:cytosol"/>
    <property type="evidence" value="ECO:0007669"/>
    <property type="project" value="TreeGrafter"/>
</dbReference>
<dbReference type="InterPro" id="IPR017937">
    <property type="entry name" value="Thioredoxin_CS"/>
</dbReference>
<dbReference type="PANTHER" id="PTHR45663:SF11">
    <property type="entry name" value="GEO12009P1"/>
    <property type="match status" value="1"/>
</dbReference>
<dbReference type="CDD" id="cd02947">
    <property type="entry name" value="TRX_family"/>
    <property type="match status" value="1"/>
</dbReference>
<dbReference type="SUPFAM" id="SSF52833">
    <property type="entry name" value="Thioredoxin-like"/>
    <property type="match status" value="1"/>
</dbReference>
<dbReference type="InterPro" id="IPR005746">
    <property type="entry name" value="Thioredoxin"/>
</dbReference>
<feature type="domain" description="Thioredoxin" evidence="8">
    <location>
        <begin position="22"/>
        <end position="143"/>
    </location>
</feature>
<evidence type="ECO:0000313" key="10">
    <source>
        <dbReference type="Proteomes" id="UP000306113"/>
    </source>
</evidence>
<dbReference type="PROSITE" id="PS51352">
    <property type="entry name" value="THIOREDOXIN_2"/>
    <property type="match status" value="1"/>
</dbReference>
<keyword evidence="2" id="KW-0813">Transport</keyword>
<dbReference type="OrthoDB" id="9790390at2"/>
<dbReference type="PROSITE" id="PS00194">
    <property type="entry name" value="THIOREDOXIN_1"/>
    <property type="match status" value="1"/>
</dbReference>
<dbReference type="Gene3D" id="2.30.30.380">
    <property type="entry name" value="Zn-finger domain of Sec23/24"/>
    <property type="match status" value="1"/>
</dbReference>
<keyword evidence="4" id="KW-0249">Electron transport</keyword>
<evidence type="ECO:0000256" key="1">
    <source>
        <dbReference type="ARBA" id="ARBA00008987"/>
    </source>
</evidence>
<evidence type="ECO:0000256" key="7">
    <source>
        <dbReference type="NCBIfam" id="TIGR01068"/>
    </source>
</evidence>
<name>A0A4V3UZ97_9RHOB</name>
<organism evidence="9 10">
    <name type="scientific">Thalassobius vesicularis</name>
    <dbReference type="NCBI Taxonomy" id="1294297"/>
    <lineage>
        <taxon>Bacteria</taxon>
        <taxon>Pseudomonadati</taxon>
        <taxon>Pseudomonadota</taxon>
        <taxon>Alphaproteobacteria</taxon>
        <taxon>Rhodobacterales</taxon>
        <taxon>Roseobacteraceae</taxon>
        <taxon>Thalassovita</taxon>
    </lineage>
</organism>
<keyword evidence="5" id="KW-1015">Disulfide bond</keyword>
<dbReference type="InterPro" id="IPR049299">
    <property type="entry name" value="Thio2_N"/>
</dbReference>
<dbReference type="InterPro" id="IPR036249">
    <property type="entry name" value="Thioredoxin-like_sf"/>
</dbReference>
<dbReference type="RefSeq" id="WP_136338280.1">
    <property type="nucleotide sequence ID" value="NZ_SSMD01000002.1"/>
</dbReference>
<dbReference type="NCBIfam" id="TIGR01068">
    <property type="entry name" value="thioredoxin"/>
    <property type="match status" value="1"/>
</dbReference>
<evidence type="ECO:0000256" key="4">
    <source>
        <dbReference type="ARBA" id="ARBA00022982"/>
    </source>
</evidence>
<dbReference type="NCBIfam" id="NF008229">
    <property type="entry name" value="PRK10996.1"/>
    <property type="match status" value="1"/>
</dbReference>
<evidence type="ECO:0000256" key="6">
    <source>
        <dbReference type="ARBA" id="ARBA00023284"/>
    </source>
</evidence>